<evidence type="ECO:0000313" key="2">
    <source>
        <dbReference type="EMBL" id="GFH39477.1"/>
    </source>
</evidence>
<evidence type="ECO:0000256" key="1">
    <source>
        <dbReference type="SAM" id="MobiDB-lite"/>
    </source>
</evidence>
<organism evidence="2 3">
    <name type="scientific">Streptomyces pacificus</name>
    <dbReference type="NCBI Taxonomy" id="2705029"/>
    <lineage>
        <taxon>Bacteria</taxon>
        <taxon>Bacillati</taxon>
        <taxon>Actinomycetota</taxon>
        <taxon>Actinomycetes</taxon>
        <taxon>Kitasatosporales</taxon>
        <taxon>Streptomycetaceae</taxon>
        <taxon>Streptomyces</taxon>
    </lineage>
</organism>
<keyword evidence="3" id="KW-1185">Reference proteome</keyword>
<reference evidence="2 3" key="1">
    <citation type="submission" date="2020-02" db="EMBL/GenBank/DDBJ databases">
        <title>Whole Genome Shotgun Sequence of Streptomyces sp. strain CWH03.</title>
        <authorList>
            <person name="Dohra H."/>
            <person name="Kodani S."/>
            <person name="Yamamura H."/>
        </authorList>
    </citation>
    <scope>NUCLEOTIDE SEQUENCE [LARGE SCALE GENOMIC DNA]</scope>
    <source>
        <strain evidence="2 3">CWH03</strain>
    </source>
</reference>
<feature type="region of interest" description="Disordered" evidence="1">
    <location>
        <begin position="40"/>
        <end position="80"/>
    </location>
</feature>
<gene>
    <name evidence="2" type="ORF">SCWH03_57450</name>
</gene>
<sequence length="138" mass="14862">MPLVEDGRQLPLTPARNVADQTVKEGVVLPPLGVDRIHRSDSSRSLIPRRRNLSQPERARARRAGLGPAGGSGTVCCRPLSPGVRTGRGWLITTSSGAVQPVTHERDADDGLRSWKPSGAGRGSRLTRVLSSERREAQ</sequence>
<dbReference type="EMBL" id="BLLG01000031">
    <property type="protein sequence ID" value="GFH39477.1"/>
    <property type="molecule type" value="Genomic_DNA"/>
</dbReference>
<feature type="compositionally biased region" description="Basic and acidic residues" evidence="1">
    <location>
        <begin position="103"/>
        <end position="113"/>
    </location>
</feature>
<proteinExistence type="predicted"/>
<dbReference type="Proteomes" id="UP000484988">
    <property type="component" value="Unassembled WGS sequence"/>
</dbReference>
<dbReference type="AlphaFoldDB" id="A0A6A0B6V8"/>
<comment type="caution">
    <text evidence="2">The sequence shown here is derived from an EMBL/GenBank/DDBJ whole genome shotgun (WGS) entry which is preliminary data.</text>
</comment>
<name>A0A6A0B6V8_9ACTN</name>
<evidence type="ECO:0000313" key="3">
    <source>
        <dbReference type="Proteomes" id="UP000484988"/>
    </source>
</evidence>
<accession>A0A6A0B6V8</accession>
<protein>
    <submittedName>
        <fullName evidence="2">Uncharacterized protein</fullName>
    </submittedName>
</protein>
<feature type="region of interest" description="Disordered" evidence="1">
    <location>
        <begin position="96"/>
        <end position="138"/>
    </location>
</feature>